<reference evidence="4" key="2">
    <citation type="submission" date="2020-04" db="EMBL/GenBank/DDBJ databases">
        <authorList>
            <consortium name="NCBI Genome Project"/>
        </authorList>
    </citation>
    <scope>NUCLEOTIDE SEQUENCE</scope>
    <source>
        <strain evidence="4">CBS 781.70</strain>
    </source>
</reference>
<protein>
    <recommendedName>
        <fullName evidence="5">N-acetyltransferase domain-containing protein</fullName>
    </recommendedName>
</protein>
<keyword evidence="3" id="KW-1185">Reference proteome</keyword>
<dbReference type="InterPro" id="IPR016181">
    <property type="entry name" value="Acyl_CoA_acyltransferase"/>
</dbReference>
<feature type="compositionally biased region" description="Polar residues" evidence="1">
    <location>
        <begin position="1"/>
        <end position="29"/>
    </location>
</feature>
<evidence type="ECO:0000256" key="1">
    <source>
        <dbReference type="SAM" id="MobiDB-lite"/>
    </source>
</evidence>
<dbReference type="Gene3D" id="3.40.630.30">
    <property type="match status" value="1"/>
</dbReference>
<accession>A0A6G1FZW2</accession>
<organism evidence="2">
    <name type="scientific">Eremomyces bilateralis CBS 781.70</name>
    <dbReference type="NCBI Taxonomy" id="1392243"/>
    <lineage>
        <taxon>Eukaryota</taxon>
        <taxon>Fungi</taxon>
        <taxon>Dikarya</taxon>
        <taxon>Ascomycota</taxon>
        <taxon>Pezizomycotina</taxon>
        <taxon>Dothideomycetes</taxon>
        <taxon>Dothideomycetes incertae sedis</taxon>
        <taxon>Eremomycetales</taxon>
        <taxon>Eremomycetaceae</taxon>
        <taxon>Eremomyces</taxon>
    </lineage>
</organism>
<dbReference type="Proteomes" id="UP000504638">
    <property type="component" value="Unplaced"/>
</dbReference>
<feature type="region of interest" description="Disordered" evidence="1">
    <location>
        <begin position="1"/>
        <end position="32"/>
    </location>
</feature>
<sequence>MSTTAEQNIPNQAGSTPASGRVPDSTSSIAPRPLRLLTTDELAAQPSTLHQVVELITVAYRGNRIFGADSRFESDTELIDELSETGIGAALFESQHAGTERAVAAAFAKPYTIQGAQDWERRDMESETGGSENIEPQFPVYELFGVASINQPHCRKQGLAQQCQDALAAALKERLGVDSVRFVLRVVEELNGAYWRRRGFKQVGEGSMRPKGQWNSDQDFLLIMMGKLV</sequence>
<dbReference type="OrthoDB" id="3794209at2759"/>
<dbReference type="SUPFAM" id="SSF55729">
    <property type="entry name" value="Acyl-CoA N-acyltransferases (Nat)"/>
    <property type="match status" value="1"/>
</dbReference>
<gene>
    <name evidence="2 4" type="ORF">P152DRAFT_459791</name>
</gene>
<reference evidence="4" key="3">
    <citation type="submission" date="2025-04" db="UniProtKB">
        <authorList>
            <consortium name="RefSeq"/>
        </authorList>
    </citation>
    <scope>IDENTIFICATION</scope>
    <source>
        <strain evidence="4">CBS 781.70</strain>
    </source>
</reference>
<dbReference type="RefSeq" id="XP_033533026.1">
    <property type="nucleotide sequence ID" value="XM_033679755.1"/>
</dbReference>
<name>A0A6G1FZW2_9PEZI</name>
<evidence type="ECO:0000313" key="3">
    <source>
        <dbReference type="Proteomes" id="UP000504638"/>
    </source>
</evidence>
<reference evidence="2 4" key="1">
    <citation type="submission" date="2020-01" db="EMBL/GenBank/DDBJ databases">
        <authorList>
            <consortium name="DOE Joint Genome Institute"/>
            <person name="Haridas S."/>
            <person name="Albert R."/>
            <person name="Binder M."/>
            <person name="Bloem J."/>
            <person name="Labutti K."/>
            <person name="Salamov A."/>
            <person name="Andreopoulos B."/>
            <person name="Baker S.E."/>
            <person name="Barry K."/>
            <person name="Bills G."/>
            <person name="Bluhm B.H."/>
            <person name="Cannon C."/>
            <person name="Castanera R."/>
            <person name="Culley D.E."/>
            <person name="Daum C."/>
            <person name="Ezra D."/>
            <person name="Gonzalez J.B."/>
            <person name="Henrissat B."/>
            <person name="Kuo A."/>
            <person name="Liang C."/>
            <person name="Lipzen A."/>
            <person name="Lutzoni F."/>
            <person name="Magnuson J."/>
            <person name="Mondo S."/>
            <person name="Nolan M."/>
            <person name="Ohm R."/>
            <person name="Pangilinan J."/>
            <person name="Park H.-J."/>
            <person name="Ramirez L."/>
            <person name="Alfaro M."/>
            <person name="Sun H."/>
            <person name="Tritt A."/>
            <person name="Yoshinaga Y."/>
            <person name="Zwiers L.-H."/>
            <person name="Turgeon B.G."/>
            <person name="Goodwin S.B."/>
            <person name="Spatafora J.W."/>
            <person name="Crous P.W."/>
            <person name="Grigoriev I.V."/>
        </authorList>
    </citation>
    <scope>NUCLEOTIDE SEQUENCE</scope>
    <source>
        <strain evidence="2 4">CBS 781.70</strain>
    </source>
</reference>
<evidence type="ECO:0000313" key="2">
    <source>
        <dbReference type="EMBL" id="KAF1811395.1"/>
    </source>
</evidence>
<proteinExistence type="predicted"/>
<evidence type="ECO:0008006" key="5">
    <source>
        <dbReference type="Google" id="ProtNLM"/>
    </source>
</evidence>
<dbReference type="GeneID" id="54420325"/>
<dbReference type="AlphaFoldDB" id="A0A6G1FZW2"/>
<evidence type="ECO:0000313" key="4">
    <source>
        <dbReference type="RefSeq" id="XP_033533026.1"/>
    </source>
</evidence>
<dbReference type="EMBL" id="ML975162">
    <property type="protein sequence ID" value="KAF1811395.1"/>
    <property type="molecule type" value="Genomic_DNA"/>
</dbReference>